<dbReference type="InterPro" id="IPR036631">
    <property type="entry name" value="MGMT_N_sf"/>
</dbReference>
<keyword evidence="6 8" id="KW-0234">DNA repair</keyword>
<dbReference type="PANTHER" id="PTHR10815">
    <property type="entry name" value="METHYLATED-DNA--PROTEIN-CYSTEINE METHYLTRANSFERASE"/>
    <property type="match status" value="1"/>
</dbReference>
<name>A0A0K1EK98_CHOCO</name>
<keyword evidence="11" id="KW-1185">Reference proteome</keyword>
<dbReference type="FunFam" id="1.10.10.10:FF:000337">
    <property type="entry name" value="Methylated-DNA--protein-cysteine methyltransferase"/>
    <property type="match status" value="1"/>
</dbReference>
<dbReference type="InterPro" id="IPR001497">
    <property type="entry name" value="MethylDNA_cys_MeTrfase_AS"/>
</dbReference>
<dbReference type="InterPro" id="IPR036388">
    <property type="entry name" value="WH-like_DNA-bd_sf"/>
</dbReference>
<dbReference type="SUPFAM" id="SSF53155">
    <property type="entry name" value="Methylated DNA-protein cysteine methyltransferase domain"/>
    <property type="match status" value="1"/>
</dbReference>
<evidence type="ECO:0000256" key="8">
    <source>
        <dbReference type="HAMAP-Rule" id="MF_00772"/>
    </source>
</evidence>
<evidence type="ECO:0000256" key="6">
    <source>
        <dbReference type="ARBA" id="ARBA00023204"/>
    </source>
</evidence>
<dbReference type="GO" id="GO:0032259">
    <property type="term" value="P:methylation"/>
    <property type="evidence" value="ECO:0007669"/>
    <property type="project" value="UniProtKB-KW"/>
</dbReference>
<comment type="catalytic activity">
    <reaction evidence="7 8">
        <text>a 6-O-methyl-2'-deoxyguanosine in DNA + L-cysteinyl-[protein] = S-methyl-L-cysteinyl-[protein] + a 2'-deoxyguanosine in DNA</text>
        <dbReference type="Rhea" id="RHEA:24000"/>
        <dbReference type="Rhea" id="RHEA-COMP:10131"/>
        <dbReference type="Rhea" id="RHEA-COMP:10132"/>
        <dbReference type="Rhea" id="RHEA-COMP:11367"/>
        <dbReference type="Rhea" id="RHEA-COMP:11368"/>
        <dbReference type="ChEBI" id="CHEBI:29950"/>
        <dbReference type="ChEBI" id="CHEBI:82612"/>
        <dbReference type="ChEBI" id="CHEBI:85445"/>
        <dbReference type="ChEBI" id="CHEBI:85448"/>
        <dbReference type="EC" id="2.1.1.63"/>
    </reaction>
</comment>
<evidence type="ECO:0000256" key="3">
    <source>
        <dbReference type="ARBA" id="ARBA00022603"/>
    </source>
</evidence>
<dbReference type="STRING" id="52.CMC5_052460"/>
<dbReference type="InterPro" id="IPR014048">
    <property type="entry name" value="MethylDNA_cys_MeTrfase_DNA-bd"/>
</dbReference>
<dbReference type="NCBIfam" id="TIGR00589">
    <property type="entry name" value="ogt"/>
    <property type="match status" value="1"/>
</dbReference>
<evidence type="ECO:0000256" key="4">
    <source>
        <dbReference type="ARBA" id="ARBA00022679"/>
    </source>
</evidence>
<feature type="domain" description="Methylated-DNA-[protein]-cysteine S-methyltransferase DNA binding" evidence="9">
    <location>
        <begin position="77"/>
        <end position="156"/>
    </location>
</feature>
<comment type="subcellular location">
    <subcellularLocation>
        <location evidence="8">Cytoplasm</location>
    </subcellularLocation>
</comment>
<dbReference type="KEGG" id="ccro:CMC5_052460"/>
<evidence type="ECO:0000256" key="2">
    <source>
        <dbReference type="ARBA" id="ARBA00022490"/>
    </source>
</evidence>
<dbReference type="GO" id="GO:0005737">
    <property type="term" value="C:cytoplasm"/>
    <property type="evidence" value="ECO:0007669"/>
    <property type="project" value="UniProtKB-SubCell"/>
</dbReference>
<dbReference type="Proteomes" id="UP000067626">
    <property type="component" value="Chromosome"/>
</dbReference>
<dbReference type="Gene3D" id="3.30.160.70">
    <property type="entry name" value="Methylated DNA-protein cysteine methyltransferase domain"/>
    <property type="match status" value="1"/>
</dbReference>
<dbReference type="EMBL" id="CP012159">
    <property type="protein sequence ID" value="AKT41087.1"/>
    <property type="molecule type" value="Genomic_DNA"/>
</dbReference>
<dbReference type="GO" id="GO:0006307">
    <property type="term" value="P:DNA alkylation repair"/>
    <property type="evidence" value="ECO:0007669"/>
    <property type="project" value="UniProtKB-UniRule"/>
</dbReference>
<dbReference type="SUPFAM" id="SSF46767">
    <property type="entry name" value="Methylated DNA-protein cysteine methyltransferase, C-terminal domain"/>
    <property type="match status" value="1"/>
</dbReference>
<evidence type="ECO:0000313" key="11">
    <source>
        <dbReference type="Proteomes" id="UP000067626"/>
    </source>
</evidence>
<evidence type="ECO:0000259" key="9">
    <source>
        <dbReference type="Pfam" id="PF01035"/>
    </source>
</evidence>
<evidence type="ECO:0000256" key="1">
    <source>
        <dbReference type="ARBA" id="ARBA00001286"/>
    </source>
</evidence>
<dbReference type="AlphaFoldDB" id="A0A0K1EK98"/>
<dbReference type="CDD" id="cd06445">
    <property type="entry name" value="ATase"/>
    <property type="match status" value="1"/>
</dbReference>
<dbReference type="PATRIC" id="fig|52.7.peg.5796"/>
<keyword evidence="3 8" id="KW-0489">Methyltransferase</keyword>
<dbReference type="PROSITE" id="PS00374">
    <property type="entry name" value="MGMT"/>
    <property type="match status" value="1"/>
</dbReference>
<dbReference type="PANTHER" id="PTHR10815:SF13">
    <property type="entry name" value="METHYLATED-DNA--PROTEIN-CYSTEINE METHYLTRANSFERASE"/>
    <property type="match status" value="1"/>
</dbReference>
<comment type="function">
    <text evidence="8">Involved in the cellular defense against the biological effects of O6-methylguanine (O6-MeG) and O4-methylthymine (O4-MeT) in DNA. Repairs the methylated nucleobase in DNA by stoichiometrically transferring the methyl group to a cysteine residue in the enzyme. This is a suicide reaction: the enzyme is irreversibly inactivated.</text>
</comment>
<proteinExistence type="inferred from homology"/>
<accession>A0A0K1EK98</accession>
<evidence type="ECO:0000256" key="5">
    <source>
        <dbReference type="ARBA" id="ARBA00022763"/>
    </source>
</evidence>
<feature type="active site" description="Nucleophile; methyl group acceptor" evidence="8">
    <location>
        <position position="128"/>
    </location>
</feature>
<keyword evidence="5 8" id="KW-0227">DNA damage</keyword>
<dbReference type="OrthoDB" id="9802228at2"/>
<reference evidence="10 11" key="1">
    <citation type="submission" date="2015-07" db="EMBL/GenBank/DDBJ databases">
        <title>Genome analysis of myxobacterium Chondromyces crocatus Cm c5 reveals a high potential for natural compound synthesis and the genetic basis for the loss of fruiting body formation.</title>
        <authorList>
            <person name="Zaburannyi N."/>
            <person name="Bunk B."/>
            <person name="Maier J."/>
            <person name="Overmann J."/>
            <person name="Mueller R."/>
        </authorList>
    </citation>
    <scope>NUCLEOTIDE SEQUENCE [LARGE SCALE GENOMIC DNA]</scope>
    <source>
        <strain evidence="10 11">Cm c5</strain>
    </source>
</reference>
<comment type="miscellaneous">
    <text evidence="8">This enzyme catalyzes only one turnover and therefore is not strictly catalytic. According to one definition, an enzyme is a biocatalyst that acts repeatedly and over many reaction cycles.</text>
</comment>
<gene>
    <name evidence="10" type="primary">ogt</name>
    <name evidence="10" type="ORF">CMC5_052460</name>
</gene>
<comment type="catalytic activity">
    <reaction evidence="1 8">
        <text>a 4-O-methyl-thymidine in DNA + L-cysteinyl-[protein] = a thymidine in DNA + S-methyl-L-cysteinyl-[protein]</text>
        <dbReference type="Rhea" id="RHEA:53428"/>
        <dbReference type="Rhea" id="RHEA-COMP:10131"/>
        <dbReference type="Rhea" id="RHEA-COMP:10132"/>
        <dbReference type="Rhea" id="RHEA-COMP:13555"/>
        <dbReference type="Rhea" id="RHEA-COMP:13556"/>
        <dbReference type="ChEBI" id="CHEBI:29950"/>
        <dbReference type="ChEBI" id="CHEBI:82612"/>
        <dbReference type="ChEBI" id="CHEBI:137386"/>
        <dbReference type="ChEBI" id="CHEBI:137387"/>
        <dbReference type="EC" id="2.1.1.63"/>
    </reaction>
</comment>
<dbReference type="HAMAP" id="MF_00772">
    <property type="entry name" value="OGT"/>
    <property type="match status" value="1"/>
</dbReference>
<comment type="similarity">
    <text evidence="8">Belongs to the MGMT family.</text>
</comment>
<dbReference type="EC" id="2.1.1.63" evidence="8"/>
<dbReference type="InterPro" id="IPR023546">
    <property type="entry name" value="MGMT"/>
</dbReference>
<dbReference type="GO" id="GO:0003908">
    <property type="term" value="F:methylated-DNA-[protein]-cysteine S-methyltransferase activity"/>
    <property type="evidence" value="ECO:0007669"/>
    <property type="project" value="UniProtKB-UniRule"/>
</dbReference>
<sequence length="175" mass="18723">MIRYHLHVACPLGLLRLDATDDALAALYTPEHRCIPALSTAPGDRHPALLEARRQLAQYFAGDRLTFDLPLAPQGTPFQRTVWTALTRIPFGVTTTYAAIATQLGRPTAARAVGAANGQNPLSIIVPCHRVIGANGALTGYAGGLPTKRWLLTHETAMLEKKVPGTILTSNHATG</sequence>
<dbReference type="InterPro" id="IPR036217">
    <property type="entry name" value="MethylDNA_cys_MeTrfase_DNAb"/>
</dbReference>
<dbReference type="Pfam" id="PF01035">
    <property type="entry name" value="DNA_binding_1"/>
    <property type="match status" value="1"/>
</dbReference>
<keyword evidence="4 8" id="KW-0808">Transferase</keyword>
<organism evidence="10 11">
    <name type="scientific">Chondromyces crocatus</name>
    <dbReference type="NCBI Taxonomy" id="52"/>
    <lineage>
        <taxon>Bacteria</taxon>
        <taxon>Pseudomonadati</taxon>
        <taxon>Myxococcota</taxon>
        <taxon>Polyangia</taxon>
        <taxon>Polyangiales</taxon>
        <taxon>Polyangiaceae</taxon>
        <taxon>Chondromyces</taxon>
    </lineage>
</organism>
<evidence type="ECO:0000256" key="7">
    <source>
        <dbReference type="ARBA" id="ARBA00049348"/>
    </source>
</evidence>
<dbReference type="RefSeq" id="WP_050432914.1">
    <property type="nucleotide sequence ID" value="NZ_CP012159.1"/>
</dbReference>
<evidence type="ECO:0000313" key="10">
    <source>
        <dbReference type="EMBL" id="AKT41087.1"/>
    </source>
</evidence>
<keyword evidence="2 8" id="KW-0963">Cytoplasm</keyword>
<dbReference type="Gene3D" id="1.10.10.10">
    <property type="entry name" value="Winged helix-like DNA-binding domain superfamily/Winged helix DNA-binding domain"/>
    <property type="match status" value="1"/>
</dbReference>
<protein>
    <recommendedName>
        <fullName evidence="8">Methylated-DNA--protein-cysteine methyltransferase</fullName>
        <ecNumber evidence="8">2.1.1.63</ecNumber>
    </recommendedName>
    <alternativeName>
        <fullName evidence="8">6-O-methylguanine-DNA methyltransferase</fullName>
        <shortName evidence="8">MGMT</shortName>
    </alternativeName>
    <alternativeName>
        <fullName evidence="8">O-6-methylguanine-DNA-alkyltransferase</fullName>
    </alternativeName>
</protein>